<dbReference type="KEGG" id="fox:FOXG_18183"/>
<accession>A0A0J9UD05</accession>
<dbReference type="Proteomes" id="UP000009097">
    <property type="component" value="Unassembled WGS sequence"/>
</dbReference>
<gene>
    <name evidence="1" type="ORF">FOXG_18183</name>
</gene>
<dbReference type="EMBL" id="DS231697">
    <property type="protein sequence ID" value="KNA96707.1"/>
    <property type="molecule type" value="Genomic_DNA"/>
</dbReference>
<reference evidence="1" key="1">
    <citation type="submission" date="2007-04" db="EMBL/GenBank/DDBJ databases">
        <authorList>
            <consortium name="The Broad Institute Genome Sequencing Platform"/>
            <person name="Birren B."/>
            <person name="Lander E."/>
            <person name="Galagan J."/>
            <person name="Nusbaum C."/>
            <person name="Devon K."/>
            <person name="Ma L.-J."/>
            <person name="Jaffe D."/>
            <person name="Butler J."/>
            <person name="Alvarez P."/>
            <person name="Gnerre S."/>
            <person name="Grabherr M."/>
            <person name="Kleber M."/>
            <person name="Mauceli E."/>
            <person name="Brockman W."/>
            <person name="MacCallum I.A."/>
            <person name="Young S."/>
            <person name="LaButti K."/>
            <person name="DeCaprio D."/>
            <person name="Crawford M."/>
            <person name="Koehrsen M."/>
            <person name="Engels R."/>
            <person name="Montgomery P."/>
            <person name="Pearson M."/>
            <person name="Howarth C."/>
            <person name="Larson L."/>
            <person name="White J."/>
            <person name="O'Leary S."/>
            <person name="Kodira C."/>
            <person name="Zeng Q."/>
            <person name="Yandava C."/>
            <person name="Alvarado L."/>
            <person name="Kistler C."/>
            <person name="Shim W.-B."/>
            <person name="Kang S."/>
            <person name="Woloshuk C."/>
        </authorList>
    </citation>
    <scope>NUCLEOTIDE SEQUENCE</scope>
    <source>
        <strain evidence="1">4287</strain>
    </source>
</reference>
<evidence type="ECO:0000313" key="1">
    <source>
        <dbReference type="EMBL" id="KNA96707.1"/>
    </source>
</evidence>
<proteinExistence type="predicted"/>
<evidence type="ECO:0000313" key="2">
    <source>
        <dbReference type="Proteomes" id="UP000009097"/>
    </source>
</evidence>
<protein>
    <submittedName>
        <fullName evidence="1">Uncharacterized protein</fullName>
    </submittedName>
</protein>
<dbReference type="AlphaFoldDB" id="A0A0J9UD05"/>
<reference evidence="1" key="2">
    <citation type="journal article" date="2010" name="Nature">
        <title>Comparative genomics reveals mobile pathogenicity chromosomes in Fusarium.</title>
        <authorList>
            <person name="Ma L.J."/>
            <person name="van der Does H.C."/>
            <person name="Borkovich K.A."/>
            <person name="Coleman J.J."/>
            <person name="Daboussi M.J."/>
            <person name="Di Pietro A."/>
            <person name="Dufresne M."/>
            <person name="Freitag M."/>
            <person name="Grabherr M."/>
            <person name="Henrissat B."/>
            <person name="Houterman P.M."/>
            <person name="Kang S."/>
            <person name="Shim W.B."/>
            <person name="Woloshuk C."/>
            <person name="Xie X."/>
            <person name="Xu J.R."/>
            <person name="Antoniw J."/>
            <person name="Baker S.E."/>
            <person name="Bluhm B.H."/>
            <person name="Breakspear A."/>
            <person name="Brown D.W."/>
            <person name="Butchko R.A."/>
            <person name="Chapman S."/>
            <person name="Coulson R."/>
            <person name="Coutinho P.M."/>
            <person name="Danchin E.G."/>
            <person name="Diener A."/>
            <person name="Gale L.R."/>
            <person name="Gardiner D.M."/>
            <person name="Goff S."/>
            <person name="Hammond-Kosack K.E."/>
            <person name="Hilburn K."/>
            <person name="Hua-Van A."/>
            <person name="Jonkers W."/>
            <person name="Kazan K."/>
            <person name="Kodira C.D."/>
            <person name="Koehrsen M."/>
            <person name="Kumar L."/>
            <person name="Lee Y.H."/>
            <person name="Li L."/>
            <person name="Manners J.M."/>
            <person name="Miranda-Saavedra D."/>
            <person name="Mukherjee M."/>
            <person name="Park G."/>
            <person name="Park J."/>
            <person name="Park S.Y."/>
            <person name="Proctor R.H."/>
            <person name="Regev A."/>
            <person name="Ruiz-Roldan M.C."/>
            <person name="Sain D."/>
            <person name="Sakthikumar S."/>
            <person name="Sykes S."/>
            <person name="Schwartz D.C."/>
            <person name="Turgeon B.G."/>
            <person name="Wapinski I."/>
            <person name="Yoder O."/>
            <person name="Young S."/>
            <person name="Zeng Q."/>
            <person name="Zhou S."/>
            <person name="Galagan J."/>
            <person name="Cuomo C.A."/>
            <person name="Kistler H.C."/>
            <person name="Rep M."/>
        </authorList>
    </citation>
    <scope>NUCLEOTIDE SEQUENCE [LARGE SCALE GENOMIC DNA]</scope>
    <source>
        <strain evidence="1">4287</strain>
    </source>
</reference>
<name>A0A0J9UD05_FUSO4</name>
<organism evidence="1 2">
    <name type="scientific">Fusarium oxysporum f. sp. lycopersici (strain 4287 / CBS 123668 / FGSC 9935 / NRRL 34936)</name>
    <name type="common">Fusarium vascular wilt of tomato</name>
    <dbReference type="NCBI Taxonomy" id="426428"/>
    <lineage>
        <taxon>Eukaryota</taxon>
        <taxon>Fungi</taxon>
        <taxon>Dikarya</taxon>
        <taxon>Ascomycota</taxon>
        <taxon>Pezizomycotina</taxon>
        <taxon>Sordariomycetes</taxon>
        <taxon>Hypocreomycetidae</taxon>
        <taxon>Hypocreales</taxon>
        <taxon>Nectriaceae</taxon>
        <taxon>Fusarium</taxon>
        <taxon>Fusarium oxysporum species complex</taxon>
    </lineage>
</organism>
<dbReference type="RefSeq" id="XP_018234753.1">
    <property type="nucleotide sequence ID" value="XM_018398233.1"/>
</dbReference>
<sequence length="34" mass="3808">MTDERACNPDPSVAIMLWLPPGLTSDYRTRGKSE</sequence>
<dbReference type="VEuPathDB" id="FungiDB:FOXG_18183"/>
<dbReference type="GeneID" id="28958889"/>